<dbReference type="AlphaFoldDB" id="A0A1G5DVM4"/>
<reference evidence="2 3" key="1">
    <citation type="submission" date="2016-10" db="EMBL/GenBank/DDBJ databases">
        <authorList>
            <person name="de Groot N.N."/>
        </authorList>
    </citation>
    <scope>NUCLEOTIDE SEQUENCE [LARGE SCALE GENOMIC DNA]</scope>
    <source>
        <strain evidence="2 3">CGMCC 1.7031</strain>
    </source>
</reference>
<dbReference type="Pfam" id="PF14391">
    <property type="entry name" value="DUF4421"/>
    <property type="match status" value="1"/>
</dbReference>
<organism evidence="2 3">
    <name type="scientific">Flavobacterium caeni</name>
    <dbReference type="NCBI Taxonomy" id="490189"/>
    <lineage>
        <taxon>Bacteria</taxon>
        <taxon>Pseudomonadati</taxon>
        <taxon>Bacteroidota</taxon>
        <taxon>Flavobacteriia</taxon>
        <taxon>Flavobacteriales</taxon>
        <taxon>Flavobacteriaceae</taxon>
        <taxon>Flavobacterium</taxon>
    </lineage>
</organism>
<gene>
    <name evidence="2" type="ORF">SAMN02927903_00853</name>
</gene>
<keyword evidence="3" id="KW-1185">Reference proteome</keyword>
<proteinExistence type="predicted"/>
<dbReference type="OrthoDB" id="669053at2"/>
<sequence>MGLRLAVISTLFSGVVFAQDTTYVRTINDKLSVHLFALNVTNDFSINYLDEGLEIDIIPNHKTTLNVGVQYDIASFSIGFAPSFFGENRDNEKSKMLSFSTTLYPGRFMQWAEVYYQRGMSLESESLGFTRYMPQLKSLKIGGSTSFVFNRNFSFRAVTLQNARQLRSQGSFVPGISYYYTALDGRKEPDLGARTVFIDVALEANYFYNWVIAKRFLLASGIGLGLGVNWTDDTDANYSALLSKANLMIAPGYNGERWFGGLQVRAHYTAHEAESAVEVGNGVGYFTGFVGYRFNAPPFLERQKSKVKGLIGL</sequence>
<evidence type="ECO:0000313" key="3">
    <source>
        <dbReference type="Proteomes" id="UP000199354"/>
    </source>
</evidence>
<evidence type="ECO:0000256" key="1">
    <source>
        <dbReference type="SAM" id="SignalP"/>
    </source>
</evidence>
<dbReference type="STRING" id="490189.SAMN02927903_00853"/>
<dbReference type="EMBL" id="FMVF01000004">
    <property type="protein sequence ID" value="SCY18802.1"/>
    <property type="molecule type" value="Genomic_DNA"/>
</dbReference>
<dbReference type="Proteomes" id="UP000199354">
    <property type="component" value="Unassembled WGS sequence"/>
</dbReference>
<feature type="signal peptide" evidence="1">
    <location>
        <begin position="1"/>
        <end position="18"/>
    </location>
</feature>
<feature type="chain" id="PRO_5011591121" description="DUF4421 domain-containing protein" evidence="1">
    <location>
        <begin position="19"/>
        <end position="313"/>
    </location>
</feature>
<dbReference type="RefSeq" id="WP_091141082.1">
    <property type="nucleotide sequence ID" value="NZ_FMVF01000004.1"/>
</dbReference>
<protein>
    <recommendedName>
        <fullName evidence="4">DUF4421 domain-containing protein</fullName>
    </recommendedName>
</protein>
<evidence type="ECO:0000313" key="2">
    <source>
        <dbReference type="EMBL" id="SCY18802.1"/>
    </source>
</evidence>
<keyword evidence="1" id="KW-0732">Signal</keyword>
<evidence type="ECO:0008006" key="4">
    <source>
        <dbReference type="Google" id="ProtNLM"/>
    </source>
</evidence>
<name>A0A1G5DVM4_9FLAO</name>
<dbReference type="InterPro" id="IPR025535">
    <property type="entry name" value="DUF4421"/>
</dbReference>
<accession>A0A1G5DVM4</accession>